<evidence type="ECO:0000256" key="1">
    <source>
        <dbReference type="SAM" id="MobiDB-lite"/>
    </source>
</evidence>
<proteinExistence type="predicted"/>
<feature type="transmembrane region" description="Helical" evidence="2">
    <location>
        <begin position="156"/>
        <end position="179"/>
    </location>
</feature>
<evidence type="ECO:0000313" key="5">
    <source>
        <dbReference type="Proteomes" id="UP001049176"/>
    </source>
</evidence>
<keyword evidence="2" id="KW-0472">Membrane</keyword>
<feature type="transmembrane region" description="Helical" evidence="2">
    <location>
        <begin position="12"/>
        <end position="34"/>
    </location>
</feature>
<feature type="transmembrane region" description="Helical" evidence="2">
    <location>
        <begin position="46"/>
        <end position="73"/>
    </location>
</feature>
<evidence type="ECO:0000259" key="3">
    <source>
        <dbReference type="Pfam" id="PF20152"/>
    </source>
</evidence>
<feature type="compositionally biased region" description="Polar residues" evidence="1">
    <location>
        <begin position="365"/>
        <end position="383"/>
    </location>
</feature>
<sequence length="383" mass="42705">MAGPAEVAHGPIFIGLLLNVALFGIMVTQVHLYFSNYKKDRTWFKLYVLLLFLCDTVNSVFDSVYLYGALVIHFGDAGYLGKANWIFATVDPALTAIIAILVQGFFAWRIRVLTGKTWLVSIVLVFSVASFVGGIATAFKVRTSAFVNFRDFKWAVILWLLSGCCGDIMITVILVWHLVWRRHKTGFQASDDIIDRVIRVTVQTGLVTTVCAIIDLSLFLSDPSGLHLIFNFPLSKLYTNSLMSTLNSRGSWNRKGSQIRRVGTGGVESINPGIDDTFKLHEYDTACSQVFVHVESHEMRDNEIPLTRPSMAHVSITGTETTRAADSEKEVQSEFNVPQSRNDSGRDRIVDLPTAMLGVRRSRNTDNLPTFHTYQSQRGDGAV</sequence>
<dbReference type="Pfam" id="PF20152">
    <property type="entry name" value="DUF6534"/>
    <property type="match status" value="1"/>
</dbReference>
<keyword evidence="2" id="KW-1133">Transmembrane helix</keyword>
<feature type="transmembrane region" description="Helical" evidence="2">
    <location>
        <begin position="200"/>
        <end position="220"/>
    </location>
</feature>
<keyword evidence="5" id="KW-1185">Reference proteome</keyword>
<feature type="transmembrane region" description="Helical" evidence="2">
    <location>
        <begin position="85"/>
        <end position="106"/>
    </location>
</feature>
<reference evidence="4" key="1">
    <citation type="journal article" date="2021" name="Genome Biol. Evol.">
        <title>The assembled and annotated genome of the fairy-ring fungus Marasmius oreades.</title>
        <authorList>
            <person name="Hiltunen M."/>
            <person name="Ament-Velasquez S.L."/>
            <person name="Johannesson H."/>
        </authorList>
    </citation>
    <scope>NUCLEOTIDE SEQUENCE</scope>
    <source>
        <strain evidence="4">03SP1</strain>
    </source>
</reference>
<gene>
    <name evidence="4" type="ORF">E1B28_008283</name>
</gene>
<organism evidence="4 5">
    <name type="scientific">Marasmius oreades</name>
    <name type="common">fairy-ring Marasmius</name>
    <dbReference type="NCBI Taxonomy" id="181124"/>
    <lineage>
        <taxon>Eukaryota</taxon>
        <taxon>Fungi</taxon>
        <taxon>Dikarya</taxon>
        <taxon>Basidiomycota</taxon>
        <taxon>Agaricomycotina</taxon>
        <taxon>Agaricomycetes</taxon>
        <taxon>Agaricomycetidae</taxon>
        <taxon>Agaricales</taxon>
        <taxon>Marasmiineae</taxon>
        <taxon>Marasmiaceae</taxon>
        <taxon>Marasmius</taxon>
    </lineage>
</organism>
<feature type="compositionally biased region" description="Polar residues" evidence="1">
    <location>
        <begin position="333"/>
        <end position="342"/>
    </location>
</feature>
<protein>
    <recommendedName>
        <fullName evidence="3">DUF6534 domain-containing protein</fullName>
    </recommendedName>
</protein>
<dbReference type="OrthoDB" id="3183258at2759"/>
<keyword evidence="2" id="KW-0812">Transmembrane</keyword>
<name>A0A9P7RYR2_9AGAR</name>
<feature type="region of interest" description="Disordered" evidence="1">
    <location>
        <begin position="320"/>
        <end position="348"/>
    </location>
</feature>
<feature type="region of interest" description="Disordered" evidence="1">
    <location>
        <begin position="364"/>
        <end position="383"/>
    </location>
</feature>
<dbReference type="PANTHER" id="PTHR40465">
    <property type="entry name" value="CHROMOSOME 1, WHOLE GENOME SHOTGUN SEQUENCE"/>
    <property type="match status" value="1"/>
</dbReference>
<dbReference type="Proteomes" id="UP001049176">
    <property type="component" value="Chromosome 5"/>
</dbReference>
<evidence type="ECO:0000313" key="4">
    <source>
        <dbReference type="EMBL" id="KAG7091882.1"/>
    </source>
</evidence>
<dbReference type="RefSeq" id="XP_043008352.1">
    <property type="nucleotide sequence ID" value="XM_043153068.1"/>
</dbReference>
<dbReference type="InterPro" id="IPR045339">
    <property type="entry name" value="DUF6534"/>
</dbReference>
<comment type="caution">
    <text evidence="4">The sequence shown here is derived from an EMBL/GenBank/DDBJ whole genome shotgun (WGS) entry which is preliminary data.</text>
</comment>
<dbReference type="KEGG" id="more:E1B28_008283"/>
<dbReference type="PANTHER" id="PTHR40465:SF1">
    <property type="entry name" value="DUF6534 DOMAIN-CONTAINING PROTEIN"/>
    <property type="match status" value="1"/>
</dbReference>
<feature type="domain" description="DUF6534" evidence="3">
    <location>
        <begin position="164"/>
        <end position="250"/>
    </location>
</feature>
<feature type="transmembrane region" description="Helical" evidence="2">
    <location>
        <begin position="118"/>
        <end position="136"/>
    </location>
</feature>
<evidence type="ECO:0000256" key="2">
    <source>
        <dbReference type="SAM" id="Phobius"/>
    </source>
</evidence>
<dbReference type="AlphaFoldDB" id="A0A9P7RYR2"/>
<dbReference type="EMBL" id="CM032185">
    <property type="protein sequence ID" value="KAG7091882.1"/>
    <property type="molecule type" value="Genomic_DNA"/>
</dbReference>
<dbReference type="GeneID" id="66077359"/>
<feature type="compositionally biased region" description="Basic and acidic residues" evidence="1">
    <location>
        <begin position="323"/>
        <end position="332"/>
    </location>
</feature>
<accession>A0A9P7RYR2</accession>